<evidence type="ECO:0000313" key="1">
    <source>
        <dbReference type="EMBL" id="PXV66085.1"/>
    </source>
</evidence>
<name>A0A318E4D5_9GAMM</name>
<proteinExistence type="predicted"/>
<dbReference type="EMBL" id="QICN01000008">
    <property type="protein sequence ID" value="PXV66085.1"/>
    <property type="molecule type" value="Genomic_DNA"/>
</dbReference>
<accession>A0A318E4D5</accession>
<reference evidence="1 2" key="1">
    <citation type="submission" date="2018-04" db="EMBL/GenBank/DDBJ databases">
        <title>Genomic Encyclopedia of Type Strains, Phase IV (KMG-IV): sequencing the most valuable type-strain genomes for metagenomic binning, comparative biology and taxonomic classification.</title>
        <authorList>
            <person name="Goeker M."/>
        </authorList>
    </citation>
    <scope>NUCLEOTIDE SEQUENCE [LARGE SCALE GENOMIC DNA]</scope>
    <source>
        <strain evidence="1 2">DSM 104150</strain>
    </source>
</reference>
<comment type="caution">
    <text evidence="1">The sequence shown here is derived from an EMBL/GenBank/DDBJ whole genome shotgun (WGS) entry which is preliminary data.</text>
</comment>
<dbReference type="RefSeq" id="WP_170124035.1">
    <property type="nucleotide sequence ID" value="NZ_CAKZQT010000026.1"/>
</dbReference>
<evidence type="ECO:0000313" key="2">
    <source>
        <dbReference type="Proteomes" id="UP000248330"/>
    </source>
</evidence>
<dbReference type="AlphaFoldDB" id="A0A318E4D5"/>
<organism evidence="1 2">
    <name type="scientific">Sinimarinibacterium flocculans</name>
    <dbReference type="NCBI Taxonomy" id="985250"/>
    <lineage>
        <taxon>Bacteria</taxon>
        <taxon>Pseudomonadati</taxon>
        <taxon>Pseudomonadota</taxon>
        <taxon>Gammaproteobacteria</taxon>
        <taxon>Nevskiales</taxon>
        <taxon>Nevskiaceae</taxon>
        <taxon>Sinimarinibacterium</taxon>
    </lineage>
</organism>
<dbReference type="Proteomes" id="UP000248330">
    <property type="component" value="Unassembled WGS sequence"/>
</dbReference>
<keyword evidence="2" id="KW-1185">Reference proteome</keyword>
<protein>
    <submittedName>
        <fullName evidence="1">Uncharacterized protein</fullName>
    </submittedName>
</protein>
<gene>
    <name evidence="1" type="ORF">C8D93_10857</name>
</gene>
<sequence length="47" mass="4961">MIRDRIRNVGITGWLRWLGNWGLALAGLGCLPAEPASGLATGAERIG</sequence>
<dbReference type="PROSITE" id="PS51257">
    <property type="entry name" value="PROKAR_LIPOPROTEIN"/>
    <property type="match status" value="1"/>
</dbReference>